<dbReference type="SUPFAM" id="SSF52047">
    <property type="entry name" value="RNI-like"/>
    <property type="match status" value="1"/>
</dbReference>
<name>A0ABV0YF92_9TELE</name>
<keyword evidence="2" id="KW-1185">Reference proteome</keyword>
<reference evidence="1 2" key="1">
    <citation type="submission" date="2021-06" db="EMBL/GenBank/DDBJ databases">
        <authorList>
            <person name="Palmer J.M."/>
        </authorList>
    </citation>
    <scope>NUCLEOTIDE SEQUENCE [LARGE SCALE GENOMIC DNA]</scope>
    <source>
        <strain evidence="1 2">AS_MEX2019</strain>
        <tissue evidence="1">Muscle</tissue>
    </source>
</reference>
<feature type="non-terminal residue" evidence="1">
    <location>
        <position position="93"/>
    </location>
</feature>
<accession>A0ABV0YF92</accession>
<evidence type="ECO:0000313" key="1">
    <source>
        <dbReference type="EMBL" id="MEQ2292387.1"/>
    </source>
</evidence>
<comment type="caution">
    <text evidence="1">The sequence shown here is derived from an EMBL/GenBank/DDBJ whole genome shotgun (WGS) entry which is preliminary data.</text>
</comment>
<dbReference type="EMBL" id="JAHRIP010030249">
    <property type="protein sequence ID" value="MEQ2292387.1"/>
    <property type="molecule type" value="Genomic_DNA"/>
</dbReference>
<organism evidence="1 2">
    <name type="scientific">Ameca splendens</name>
    <dbReference type="NCBI Taxonomy" id="208324"/>
    <lineage>
        <taxon>Eukaryota</taxon>
        <taxon>Metazoa</taxon>
        <taxon>Chordata</taxon>
        <taxon>Craniata</taxon>
        <taxon>Vertebrata</taxon>
        <taxon>Euteleostomi</taxon>
        <taxon>Actinopterygii</taxon>
        <taxon>Neopterygii</taxon>
        <taxon>Teleostei</taxon>
        <taxon>Neoteleostei</taxon>
        <taxon>Acanthomorphata</taxon>
        <taxon>Ovalentaria</taxon>
        <taxon>Atherinomorphae</taxon>
        <taxon>Cyprinodontiformes</taxon>
        <taxon>Goodeidae</taxon>
        <taxon>Ameca</taxon>
    </lineage>
</organism>
<protein>
    <submittedName>
        <fullName evidence="1">Uncharacterized protein</fullName>
    </submittedName>
</protein>
<dbReference type="InterPro" id="IPR032675">
    <property type="entry name" value="LRR_dom_sf"/>
</dbReference>
<dbReference type="Gene3D" id="3.80.10.10">
    <property type="entry name" value="Ribonuclease Inhibitor"/>
    <property type="match status" value="1"/>
</dbReference>
<proteinExistence type="predicted"/>
<feature type="non-terminal residue" evidence="1">
    <location>
        <position position="1"/>
    </location>
</feature>
<evidence type="ECO:0000313" key="2">
    <source>
        <dbReference type="Proteomes" id="UP001469553"/>
    </source>
</evidence>
<dbReference type="Proteomes" id="UP001469553">
    <property type="component" value="Unassembled WGS sequence"/>
</dbReference>
<sequence>PHLKHVGQGDLRSRVGKHCCRGFSSLPTFGSCRLVGCTLLETECEVVASALESNPHLTELDISEIYGGETFGDSGLKHLLVILESSICKVKIL</sequence>
<gene>
    <name evidence="1" type="ORF">AMECASPLE_022662</name>
</gene>